<evidence type="ECO:0000313" key="2">
    <source>
        <dbReference type="EMBL" id="RLY94675.1"/>
    </source>
</evidence>
<evidence type="ECO:0000313" key="3">
    <source>
        <dbReference type="Proteomes" id="UP000277871"/>
    </source>
</evidence>
<dbReference type="Proteomes" id="UP000277871">
    <property type="component" value="Unassembled WGS sequence"/>
</dbReference>
<dbReference type="InterPro" id="IPR011990">
    <property type="entry name" value="TPR-like_helical_dom_sf"/>
</dbReference>
<dbReference type="SUPFAM" id="SSF52833">
    <property type="entry name" value="Thioredoxin-like"/>
    <property type="match status" value="1"/>
</dbReference>
<name>A0A3L9L7I7_9MICC</name>
<feature type="compositionally biased region" description="Low complexity" evidence="1">
    <location>
        <begin position="49"/>
        <end position="70"/>
    </location>
</feature>
<dbReference type="AlphaFoldDB" id="A0A3L9L7I7"/>
<dbReference type="SUPFAM" id="SSF48452">
    <property type="entry name" value="TPR-like"/>
    <property type="match status" value="1"/>
</dbReference>
<evidence type="ECO:0000256" key="1">
    <source>
        <dbReference type="SAM" id="MobiDB-lite"/>
    </source>
</evidence>
<gene>
    <name evidence="2" type="ORF">EAE32_05850</name>
</gene>
<dbReference type="RefSeq" id="WP_121864441.1">
    <property type="nucleotide sequence ID" value="NZ_RDEX01000001.1"/>
</dbReference>
<organism evidence="2 3">
    <name type="scientific">Kocuria tytonicola</name>
    <dbReference type="NCBI Taxonomy" id="2055946"/>
    <lineage>
        <taxon>Bacteria</taxon>
        <taxon>Bacillati</taxon>
        <taxon>Actinomycetota</taxon>
        <taxon>Actinomycetes</taxon>
        <taxon>Micrococcales</taxon>
        <taxon>Micrococcaceae</taxon>
        <taxon>Kocuria</taxon>
    </lineage>
</organism>
<dbReference type="EMBL" id="RDEX01000001">
    <property type="protein sequence ID" value="RLY94675.1"/>
    <property type="molecule type" value="Genomic_DNA"/>
</dbReference>
<keyword evidence="3" id="KW-1185">Reference proteome</keyword>
<reference evidence="2 3" key="1">
    <citation type="submission" date="2018-10" db="EMBL/GenBank/DDBJ databases">
        <title>Kocuria tytonicola, new bacteria from the preen glands of American barn owls (Tyto furcata).</title>
        <authorList>
            <person name="Braun M.S."/>
            <person name="Wang E."/>
            <person name="Zimmermann S."/>
            <person name="Boutin S."/>
            <person name="Wagner H."/>
            <person name="Wink M."/>
        </authorList>
    </citation>
    <scope>NUCLEOTIDE SEQUENCE [LARGE SCALE GENOMIC DNA]</scope>
    <source>
        <strain evidence="2 3">473</strain>
    </source>
</reference>
<accession>A0A3L9L7I7</accession>
<dbReference type="Pfam" id="PF14559">
    <property type="entry name" value="TPR_19"/>
    <property type="match status" value="1"/>
</dbReference>
<dbReference type="Gene3D" id="3.40.30.10">
    <property type="entry name" value="Glutaredoxin"/>
    <property type="match status" value="1"/>
</dbReference>
<dbReference type="InterPro" id="IPR036249">
    <property type="entry name" value="Thioredoxin-like_sf"/>
</dbReference>
<comment type="caution">
    <text evidence="2">The sequence shown here is derived from an EMBL/GenBank/DDBJ whole genome shotgun (WGS) entry which is preliminary data.</text>
</comment>
<dbReference type="CDD" id="cd02956">
    <property type="entry name" value="ybbN"/>
    <property type="match status" value="1"/>
</dbReference>
<feature type="compositionally biased region" description="Low complexity" evidence="1">
    <location>
        <begin position="26"/>
        <end position="40"/>
    </location>
</feature>
<dbReference type="Gene3D" id="1.25.40.10">
    <property type="entry name" value="Tetratricopeptide repeat domain"/>
    <property type="match status" value="2"/>
</dbReference>
<proteinExistence type="predicted"/>
<feature type="region of interest" description="Disordered" evidence="1">
    <location>
        <begin position="1"/>
        <end position="72"/>
    </location>
</feature>
<sequence>MSEFPRSPQNRPAPQGRPGAPSSTQAPGGRAEPGEAAVPASVRGAVDLGAAGAAPAPGGAPAGSAGAASSGSGGYRVQLSTATFQKYAEASTQHPVVVVLHSPQSPESESFVDVVARVVDEFQGRLLLGTVDVSAEPQIAQAFQAQSVPTVVALLGGRVVPLVNSTVPEQQIRELLGELVSLAEQNGVTGTAEPTSQDEPAPLPPLHQEAVEKLEAGDLDGAEASYQKALAENPGDHDAKLALAQVHLLQRVSAMDANAVRSAAADDPANVPAALDVADLDVSGGHVEDAFRRLLGIVRTTAGEDRESARARLVELFDVVGSDDPRVVAARSQLMRALF</sequence>
<protein>
    <submittedName>
        <fullName evidence="2">Co-chaperone YbbN</fullName>
    </submittedName>
</protein>
<dbReference type="Pfam" id="PF14561">
    <property type="entry name" value="TPR_20"/>
    <property type="match status" value="1"/>
</dbReference>